<dbReference type="InterPro" id="IPR036390">
    <property type="entry name" value="WH_DNA-bd_sf"/>
</dbReference>
<dbReference type="CDD" id="cd00090">
    <property type="entry name" value="HTH_ARSR"/>
    <property type="match status" value="1"/>
</dbReference>
<organism evidence="4 5">
    <name type="scientific">Microbacterium marinum</name>
    <dbReference type="NCBI Taxonomy" id="421115"/>
    <lineage>
        <taxon>Bacteria</taxon>
        <taxon>Bacillati</taxon>
        <taxon>Actinomycetota</taxon>
        <taxon>Actinomycetes</taxon>
        <taxon>Micrococcales</taxon>
        <taxon>Microbacteriaceae</taxon>
        <taxon>Microbacterium</taxon>
    </lineage>
</organism>
<dbReference type="Pfam" id="PF01047">
    <property type="entry name" value="MarR"/>
    <property type="match status" value="1"/>
</dbReference>
<dbReference type="Pfam" id="PF00480">
    <property type="entry name" value="ROK"/>
    <property type="match status" value="1"/>
</dbReference>
<dbReference type="InterPro" id="IPR043129">
    <property type="entry name" value="ATPase_NBD"/>
</dbReference>
<dbReference type="Gene3D" id="3.30.420.40">
    <property type="match status" value="2"/>
</dbReference>
<dbReference type="PANTHER" id="PTHR18964:SF149">
    <property type="entry name" value="BIFUNCTIONAL UDP-N-ACETYLGLUCOSAMINE 2-EPIMERASE_N-ACETYLMANNOSAMINE KINASE"/>
    <property type="match status" value="1"/>
</dbReference>
<comment type="caution">
    <text evidence="4">The sequence shown here is derived from an EMBL/GenBank/DDBJ whole genome shotgun (WGS) entry which is preliminary data.</text>
</comment>
<keyword evidence="2" id="KW-0812">Transmembrane</keyword>
<dbReference type="RefSeq" id="WP_184219981.1">
    <property type="nucleotide sequence ID" value="NZ_JACHMD010000001.1"/>
</dbReference>
<evidence type="ECO:0000313" key="5">
    <source>
        <dbReference type="Proteomes" id="UP000573729"/>
    </source>
</evidence>
<name>A0A7W7BVA2_9MICO</name>
<dbReference type="InterPro" id="IPR036388">
    <property type="entry name" value="WH-like_DNA-bd_sf"/>
</dbReference>
<protein>
    <submittedName>
        <fullName evidence="4">Putative NBD/HSP70 family sugar kinase</fullName>
    </submittedName>
</protein>
<keyword evidence="2" id="KW-1133">Transmembrane helix</keyword>
<reference evidence="4 5" key="1">
    <citation type="submission" date="2020-08" db="EMBL/GenBank/DDBJ databases">
        <title>Sequencing the genomes of 1000 actinobacteria strains.</title>
        <authorList>
            <person name="Klenk H.-P."/>
        </authorList>
    </citation>
    <scope>NUCLEOTIDE SEQUENCE [LARGE SCALE GENOMIC DNA]</scope>
    <source>
        <strain evidence="4 5">DSM 24947</strain>
    </source>
</reference>
<keyword evidence="4" id="KW-0808">Transferase</keyword>
<dbReference type="GO" id="GO:0003700">
    <property type="term" value="F:DNA-binding transcription factor activity"/>
    <property type="evidence" value="ECO:0007669"/>
    <property type="project" value="InterPro"/>
</dbReference>
<dbReference type="Proteomes" id="UP000573729">
    <property type="component" value="Unassembled WGS sequence"/>
</dbReference>
<accession>A0A7W7BVA2</accession>
<keyword evidence="4" id="KW-0418">Kinase</keyword>
<proteinExistence type="inferred from homology"/>
<dbReference type="InterPro" id="IPR000600">
    <property type="entry name" value="ROK"/>
</dbReference>
<keyword evidence="2" id="KW-0472">Membrane</keyword>
<dbReference type="EMBL" id="JACHMD010000001">
    <property type="protein sequence ID" value="MBB4668254.1"/>
    <property type="molecule type" value="Genomic_DNA"/>
</dbReference>
<comment type="similarity">
    <text evidence="1">Belongs to the ROK (NagC/XylR) family.</text>
</comment>
<feature type="transmembrane region" description="Helical" evidence="2">
    <location>
        <begin position="327"/>
        <end position="349"/>
    </location>
</feature>
<dbReference type="InterPro" id="IPR000835">
    <property type="entry name" value="HTH_MarR-typ"/>
</dbReference>
<dbReference type="InterPro" id="IPR011991">
    <property type="entry name" value="ArsR-like_HTH"/>
</dbReference>
<dbReference type="GO" id="GO:0016301">
    <property type="term" value="F:kinase activity"/>
    <property type="evidence" value="ECO:0007669"/>
    <property type="project" value="UniProtKB-KW"/>
</dbReference>
<evidence type="ECO:0000313" key="4">
    <source>
        <dbReference type="EMBL" id="MBB4668254.1"/>
    </source>
</evidence>
<feature type="domain" description="HTH marR-type" evidence="3">
    <location>
        <begin position="13"/>
        <end position="58"/>
    </location>
</feature>
<dbReference type="PANTHER" id="PTHR18964">
    <property type="entry name" value="ROK (REPRESSOR, ORF, KINASE) FAMILY"/>
    <property type="match status" value="1"/>
</dbReference>
<gene>
    <name evidence="4" type="ORF">BKA24_002963</name>
</gene>
<dbReference type="SUPFAM" id="SSF46785">
    <property type="entry name" value="Winged helix' DNA-binding domain"/>
    <property type="match status" value="1"/>
</dbReference>
<evidence type="ECO:0000256" key="1">
    <source>
        <dbReference type="ARBA" id="ARBA00006479"/>
    </source>
</evidence>
<keyword evidence="5" id="KW-1185">Reference proteome</keyword>
<sequence>MIKASDAVRAQRTNTRGLILEAIRTRGPISRGELAEATGLTAATMTNVVRRLLEDGLVLETGRGESTGGKRRVLLEVDAGARFGVGIQLGFGSTVLVVSNMWGAVVGRSRMAGIGRAHPDEYIERLAIGLLDLIDSLGLDRDLVVGAGVAVPGSFDGFRQSPDTQELLEAWASFPLQDRLVEYTAVDAVAECEAIAAAIGERWSGAVADSEAFAVILMEDAIGVGAVLQGRTLRGAHGHAGDLGHMLIDPAGPSCTCGARGCLVAVAGPAASLRRYSSAVGRQVSAARLNAAAVAGDPVAVSALAPSVNAFATAAASMTDMLDLERIVLAGTGFGSAMSLFITGIQTALDERSRRRGRPPVIVQASVSVRDAPALGAAALVLHEEMIGVGMPPGIVAAR</sequence>
<dbReference type="SUPFAM" id="SSF53067">
    <property type="entry name" value="Actin-like ATPase domain"/>
    <property type="match status" value="1"/>
</dbReference>
<evidence type="ECO:0000256" key="2">
    <source>
        <dbReference type="SAM" id="Phobius"/>
    </source>
</evidence>
<evidence type="ECO:0000259" key="3">
    <source>
        <dbReference type="Pfam" id="PF01047"/>
    </source>
</evidence>
<dbReference type="AlphaFoldDB" id="A0A7W7BVA2"/>
<dbReference type="Gene3D" id="1.10.10.10">
    <property type="entry name" value="Winged helix-like DNA-binding domain superfamily/Winged helix DNA-binding domain"/>
    <property type="match status" value="1"/>
</dbReference>